<evidence type="ECO:0000313" key="1">
    <source>
        <dbReference type="EMBL" id="JAW13949.1"/>
    </source>
</evidence>
<reference evidence="1" key="1">
    <citation type="journal article" date="2018" name="PLoS Negl. Trop. Dis.">
        <title>An insight into the salivary gland and fat body transcriptome of Panstrongylus lignarius (Hemiptera: Heteroptera), the main vector of Chagas disease in Peru.</title>
        <authorList>
            <person name="Nevoa J.C."/>
            <person name="Mendes M.T."/>
            <person name="da Silva M.V."/>
            <person name="Soares S.C."/>
            <person name="Oliveira C.J.F."/>
            <person name="Ribeiro J.M.C."/>
        </authorList>
    </citation>
    <scope>NUCLEOTIDE SEQUENCE</scope>
</reference>
<organism evidence="1">
    <name type="scientific">Panstrongylus lignarius</name>
    <dbReference type="NCBI Taxonomy" id="156445"/>
    <lineage>
        <taxon>Eukaryota</taxon>
        <taxon>Metazoa</taxon>
        <taxon>Ecdysozoa</taxon>
        <taxon>Arthropoda</taxon>
        <taxon>Hexapoda</taxon>
        <taxon>Insecta</taxon>
        <taxon>Pterygota</taxon>
        <taxon>Neoptera</taxon>
        <taxon>Paraneoptera</taxon>
        <taxon>Hemiptera</taxon>
        <taxon>Heteroptera</taxon>
        <taxon>Panheteroptera</taxon>
        <taxon>Cimicomorpha</taxon>
        <taxon>Reduviidae</taxon>
        <taxon>Triatominae</taxon>
        <taxon>Panstrongylus</taxon>
    </lineage>
</organism>
<sequence>MRQSKPMELIILMISSGLFSSIATKYPTHLLDIMRGNSRNNLSIKDLPWLDPAQALSNIPNISSSQDGIYGGLNINKSMMPSNFNPLIKSLLNTSTVTLFRKAVSDVILQAAGLISIAKHKADELSCLDIAEIIIPEPLPTSKTIVG</sequence>
<accession>A0A224Y0L0</accession>
<proteinExistence type="predicted"/>
<dbReference type="AlphaFoldDB" id="A0A224Y0L0"/>
<name>A0A224Y0L0_9HEMI</name>
<protein>
    <submittedName>
        <fullName evidence="1">Putative secreted protein</fullName>
    </submittedName>
</protein>
<dbReference type="EMBL" id="GFTR01002477">
    <property type="protein sequence ID" value="JAW13949.1"/>
    <property type="molecule type" value="Transcribed_RNA"/>
</dbReference>